<dbReference type="Pfam" id="PF01408">
    <property type="entry name" value="GFO_IDH_MocA"/>
    <property type="match status" value="1"/>
</dbReference>
<organism evidence="10 11">
    <name type="scientific">Streptomyces cupreus</name>
    <dbReference type="NCBI Taxonomy" id="2759956"/>
    <lineage>
        <taxon>Bacteria</taxon>
        <taxon>Bacillati</taxon>
        <taxon>Actinomycetota</taxon>
        <taxon>Actinomycetes</taxon>
        <taxon>Kitasatosporales</taxon>
        <taxon>Streptomycetaceae</taxon>
        <taxon>Streptomyces</taxon>
    </lineage>
</organism>
<dbReference type="InterPro" id="IPR036291">
    <property type="entry name" value="NAD(P)-bd_dom_sf"/>
</dbReference>
<name>A0A7X1J8L0_9ACTN</name>
<dbReference type="PANTHER" id="PTHR43818">
    <property type="entry name" value="BCDNA.GH03377"/>
    <property type="match status" value="1"/>
</dbReference>
<dbReference type="PROSITE" id="PS51318">
    <property type="entry name" value="TAT"/>
    <property type="match status" value="1"/>
</dbReference>
<dbReference type="GO" id="GO:0000166">
    <property type="term" value="F:nucleotide binding"/>
    <property type="evidence" value="ECO:0007669"/>
    <property type="project" value="InterPro"/>
</dbReference>
<evidence type="ECO:0000313" key="11">
    <source>
        <dbReference type="Proteomes" id="UP000584670"/>
    </source>
</evidence>
<dbReference type="PANTHER" id="PTHR43818:SF1">
    <property type="entry name" value="GLYCOSYL HYDROLASE FAMILY 109 PROTEIN"/>
    <property type="match status" value="1"/>
</dbReference>
<dbReference type="Pfam" id="PF21252">
    <property type="entry name" value="Glyco_hydro_109_C"/>
    <property type="match status" value="1"/>
</dbReference>
<comment type="caution">
    <text evidence="10">The sequence shown here is derived from an EMBL/GenBank/DDBJ whole genome shotgun (WGS) entry which is preliminary data.</text>
</comment>
<feature type="region of interest" description="Disordered" evidence="7">
    <location>
        <begin position="450"/>
        <end position="469"/>
    </location>
</feature>
<dbReference type="AlphaFoldDB" id="A0A7X1J8L0"/>
<evidence type="ECO:0000256" key="3">
    <source>
        <dbReference type="ARBA" id="ARBA00016631"/>
    </source>
</evidence>
<keyword evidence="5" id="KW-0520">NAD</keyword>
<evidence type="ECO:0000256" key="7">
    <source>
        <dbReference type="SAM" id="MobiDB-lite"/>
    </source>
</evidence>
<dbReference type="InterPro" id="IPR049303">
    <property type="entry name" value="Glyco_hydro_109_C"/>
</dbReference>
<reference evidence="10 11" key="1">
    <citation type="submission" date="2020-08" db="EMBL/GenBank/DDBJ databases">
        <title>Streptomyces sp. PSKA01 genome sequencing and assembly.</title>
        <authorList>
            <person name="Mandal S."/>
            <person name="Maiti P.K."/>
            <person name="Das P."/>
        </authorList>
    </citation>
    <scope>NUCLEOTIDE SEQUENCE [LARGE SCALE GENOMIC DNA]</scope>
    <source>
        <strain evidence="10 11">PSKA01</strain>
    </source>
</reference>
<proteinExistence type="inferred from homology"/>
<keyword evidence="11" id="KW-1185">Reference proteome</keyword>
<feature type="domain" description="Gfo/Idh/MocA-like oxidoreductase N-terminal" evidence="8">
    <location>
        <begin position="68"/>
        <end position="192"/>
    </location>
</feature>
<dbReference type="InterPro" id="IPR050463">
    <property type="entry name" value="Gfo/Idh/MocA_oxidrdct_glycsds"/>
</dbReference>
<evidence type="ECO:0000313" key="10">
    <source>
        <dbReference type="EMBL" id="MBC2906106.1"/>
    </source>
</evidence>
<evidence type="ECO:0000256" key="1">
    <source>
        <dbReference type="ARBA" id="ARBA00001911"/>
    </source>
</evidence>
<feature type="domain" description="Glycosyl hydrolase 109 C-terminal" evidence="9">
    <location>
        <begin position="205"/>
        <end position="369"/>
    </location>
</feature>
<sequence length="469" mass="52179">MNEGTSPGHDDTEPSVNRRSILRTAGLLTAGMGLQGLDAETAHSSVVDSPAPQGATMIGVPFERHSTVRIGIIGLGHRGGGMIDLFLALPGVRVVALCDPVQDKVAKAAAKVESAGWPAPAVYTKGEDDFRNLCRRDDLDFVYVATPWESHFEMARTAMLSGKHVGVECPIAVEIGQLWDLVDVSETTRKHCMQLENCCYDRTEMRVLRMAHGGVFGELVHGAGAYIHDLRHGLFSDHYEGGWRRRWHTRMRGNLYPTHGFGPVANYMDINRGDRAVRITTLGSAALGLSAYRKEHVPVSDPSWKETYIESDMTISLVQTARGRLIRLEHDVSNPHPYSRVNILGGTKGVFEDYPPRIYVEPDMANGVWGDFAKYDRWDHWLWKKYPNPPGSSDGMDYLMLLRLVQCMRLGLPPDFDVYDAATWASPLPLSNASLKQGGVPQSIPDFTRGRWMNHRSGVDSEEPQEDRS</sequence>
<comment type="cofactor">
    <cofactor evidence="1">
        <name>NAD(+)</name>
        <dbReference type="ChEBI" id="CHEBI:57540"/>
    </cofactor>
</comment>
<dbReference type="Proteomes" id="UP000584670">
    <property type="component" value="Unassembled WGS sequence"/>
</dbReference>
<dbReference type="Gene3D" id="3.40.50.720">
    <property type="entry name" value="NAD(P)-binding Rossmann-like Domain"/>
    <property type="match status" value="1"/>
</dbReference>
<evidence type="ECO:0000256" key="4">
    <source>
        <dbReference type="ARBA" id="ARBA00022801"/>
    </source>
</evidence>
<dbReference type="InterPro" id="IPR006311">
    <property type="entry name" value="TAT_signal"/>
</dbReference>
<keyword evidence="4" id="KW-0378">Hydrolase</keyword>
<accession>A0A7X1J8L0</accession>
<keyword evidence="6" id="KW-0326">Glycosidase</keyword>
<protein>
    <recommendedName>
        <fullName evidence="3">Glycosyl hydrolase family 109 protein</fullName>
    </recommendedName>
</protein>
<dbReference type="GO" id="GO:0016798">
    <property type="term" value="F:hydrolase activity, acting on glycosyl bonds"/>
    <property type="evidence" value="ECO:0007669"/>
    <property type="project" value="UniProtKB-KW"/>
</dbReference>
<feature type="compositionally biased region" description="Acidic residues" evidence="7">
    <location>
        <begin position="460"/>
        <end position="469"/>
    </location>
</feature>
<evidence type="ECO:0000256" key="2">
    <source>
        <dbReference type="ARBA" id="ARBA00009329"/>
    </source>
</evidence>
<evidence type="ECO:0000259" key="9">
    <source>
        <dbReference type="Pfam" id="PF21252"/>
    </source>
</evidence>
<gene>
    <name evidence="10" type="ORF">H4N64_32045</name>
</gene>
<dbReference type="SUPFAM" id="SSF51735">
    <property type="entry name" value="NAD(P)-binding Rossmann-fold domains"/>
    <property type="match status" value="1"/>
</dbReference>
<evidence type="ECO:0000256" key="6">
    <source>
        <dbReference type="ARBA" id="ARBA00023295"/>
    </source>
</evidence>
<evidence type="ECO:0000256" key="5">
    <source>
        <dbReference type="ARBA" id="ARBA00023027"/>
    </source>
</evidence>
<dbReference type="EMBL" id="JACMSF010000045">
    <property type="protein sequence ID" value="MBC2906106.1"/>
    <property type="molecule type" value="Genomic_DNA"/>
</dbReference>
<dbReference type="Gene3D" id="3.30.360.10">
    <property type="entry name" value="Dihydrodipicolinate Reductase, domain 2"/>
    <property type="match status" value="1"/>
</dbReference>
<dbReference type="RefSeq" id="WP_186285943.1">
    <property type="nucleotide sequence ID" value="NZ_JACMSF010000045.1"/>
</dbReference>
<evidence type="ECO:0000259" key="8">
    <source>
        <dbReference type="Pfam" id="PF01408"/>
    </source>
</evidence>
<dbReference type="InterPro" id="IPR000683">
    <property type="entry name" value="Gfo/Idh/MocA-like_OxRdtase_N"/>
</dbReference>
<comment type="similarity">
    <text evidence="2">Belongs to the Gfo/Idh/MocA family. Glycosyl hydrolase 109 subfamily.</text>
</comment>